<dbReference type="EMBL" id="JABWDY010017647">
    <property type="protein sequence ID" value="KAF5195214.1"/>
    <property type="molecule type" value="Genomic_DNA"/>
</dbReference>
<name>A0A7J6WCP8_THATH</name>
<keyword evidence="1" id="KW-0808">Transferase</keyword>
<gene>
    <name evidence="1" type="ORF">FRX31_015199</name>
</gene>
<evidence type="ECO:0000313" key="1">
    <source>
        <dbReference type="EMBL" id="KAF5195214.1"/>
    </source>
</evidence>
<proteinExistence type="predicted"/>
<dbReference type="OrthoDB" id="1909482at2759"/>
<keyword evidence="2" id="KW-1185">Reference proteome</keyword>
<dbReference type="FunFam" id="3.80.10.10:FF:000433">
    <property type="entry name" value="Putative LRR receptor-like serine/threonine-protein kinase isoform A"/>
    <property type="match status" value="1"/>
</dbReference>
<dbReference type="PANTHER" id="PTHR48006:SF60">
    <property type="entry name" value="PROTEIN KINASE DOMAIN-CONTAINING PROTEIN"/>
    <property type="match status" value="1"/>
</dbReference>
<dbReference type="GO" id="GO:0016301">
    <property type="term" value="F:kinase activity"/>
    <property type="evidence" value="ECO:0007669"/>
    <property type="project" value="UniProtKB-KW"/>
</dbReference>
<keyword evidence="1" id="KW-0418">Kinase</keyword>
<dbReference type="Gene3D" id="3.80.10.10">
    <property type="entry name" value="Ribonuclease Inhibitor"/>
    <property type="match status" value="1"/>
</dbReference>
<dbReference type="AlphaFoldDB" id="A0A7J6WCP8"/>
<dbReference type="InterPro" id="IPR001611">
    <property type="entry name" value="Leu-rich_rpt"/>
</dbReference>
<accession>A0A7J6WCP8</accession>
<dbReference type="Pfam" id="PF00560">
    <property type="entry name" value="LRR_1"/>
    <property type="match status" value="2"/>
</dbReference>
<evidence type="ECO:0000313" key="2">
    <source>
        <dbReference type="Proteomes" id="UP000554482"/>
    </source>
</evidence>
<sequence>MHAQSRSSKHQINILFHLRRNLNRNYLSGTIPRAWASLPLVNLLLGGNDYTGRLPDSFGNLKNLTDFRIDGASLSGKIPEFIGNWTNLERLDMQGTSMEGPIPSTISLLTNLTQLRITDLNVSNTPFPNLQDLTKLTDLVLRNCSITGPIPSYIGQRMLDIEKLDLSFNRLS</sequence>
<protein>
    <submittedName>
        <fullName evidence="1">Leucine-rich repeat-containing protein kinase family protein</fullName>
    </submittedName>
</protein>
<reference evidence="1 2" key="1">
    <citation type="submission" date="2020-06" db="EMBL/GenBank/DDBJ databases">
        <title>Transcriptomic and genomic resources for Thalictrum thalictroides and T. hernandezii: Facilitating candidate gene discovery in an emerging model plant lineage.</title>
        <authorList>
            <person name="Arias T."/>
            <person name="Riano-Pachon D.M."/>
            <person name="Di Stilio V.S."/>
        </authorList>
    </citation>
    <scope>NUCLEOTIDE SEQUENCE [LARGE SCALE GENOMIC DNA]</scope>
    <source>
        <strain evidence="2">cv. WT478/WT964</strain>
        <tissue evidence="1">Leaves</tissue>
    </source>
</reference>
<dbReference type="Proteomes" id="UP000554482">
    <property type="component" value="Unassembled WGS sequence"/>
</dbReference>
<dbReference type="InterPro" id="IPR032675">
    <property type="entry name" value="LRR_dom_sf"/>
</dbReference>
<feature type="non-terminal residue" evidence="1">
    <location>
        <position position="1"/>
    </location>
</feature>
<dbReference type="InterPro" id="IPR051824">
    <property type="entry name" value="LRR_Rcpt-Like_S/T_Kinase"/>
</dbReference>
<dbReference type="SUPFAM" id="SSF52058">
    <property type="entry name" value="L domain-like"/>
    <property type="match status" value="1"/>
</dbReference>
<dbReference type="PANTHER" id="PTHR48006">
    <property type="entry name" value="LEUCINE-RICH REPEAT-CONTAINING PROTEIN DDB_G0281931-RELATED"/>
    <property type="match status" value="1"/>
</dbReference>
<comment type="caution">
    <text evidence="1">The sequence shown here is derived from an EMBL/GenBank/DDBJ whole genome shotgun (WGS) entry which is preliminary data.</text>
</comment>
<organism evidence="1 2">
    <name type="scientific">Thalictrum thalictroides</name>
    <name type="common">Rue-anemone</name>
    <name type="synonym">Anemone thalictroides</name>
    <dbReference type="NCBI Taxonomy" id="46969"/>
    <lineage>
        <taxon>Eukaryota</taxon>
        <taxon>Viridiplantae</taxon>
        <taxon>Streptophyta</taxon>
        <taxon>Embryophyta</taxon>
        <taxon>Tracheophyta</taxon>
        <taxon>Spermatophyta</taxon>
        <taxon>Magnoliopsida</taxon>
        <taxon>Ranunculales</taxon>
        <taxon>Ranunculaceae</taxon>
        <taxon>Thalictroideae</taxon>
        <taxon>Thalictrum</taxon>
    </lineage>
</organism>